<dbReference type="InterPro" id="IPR003597">
    <property type="entry name" value="Ig_C1-set"/>
</dbReference>
<keyword evidence="5" id="KW-1185">Reference proteome</keyword>
<feature type="domain" description="Immunoglobulin C1-set" evidence="3">
    <location>
        <begin position="21"/>
        <end position="81"/>
    </location>
</feature>
<evidence type="ECO:0000256" key="2">
    <source>
        <dbReference type="SAM" id="SignalP"/>
    </source>
</evidence>
<dbReference type="PANTHER" id="PTHR16675">
    <property type="entry name" value="MHC CLASS I-RELATED"/>
    <property type="match status" value="1"/>
</dbReference>
<reference evidence="5" key="2">
    <citation type="journal article" date="2014" name="Nat. Commun.">
        <title>The cavefish genome reveals candidate genes for eye loss.</title>
        <authorList>
            <person name="McGaugh S.E."/>
            <person name="Gross J.B."/>
            <person name="Aken B."/>
            <person name="Blin M."/>
            <person name="Borowsky R."/>
            <person name="Chalopin D."/>
            <person name="Hinaux H."/>
            <person name="Jeffery W.R."/>
            <person name="Keene A."/>
            <person name="Ma L."/>
            <person name="Minx P."/>
            <person name="Murphy D."/>
            <person name="O'Quin K.E."/>
            <person name="Retaux S."/>
            <person name="Rohner N."/>
            <person name="Searle S.M."/>
            <person name="Stahl B.A."/>
            <person name="Tabin C."/>
            <person name="Volff J.N."/>
            <person name="Yoshizawa M."/>
            <person name="Warren W.C."/>
        </authorList>
    </citation>
    <scope>NUCLEOTIDE SEQUENCE [LARGE SCALE GENOMIC DNA]</scope>
    <source>
        <strain evidence="5">female</strain>
    </source>
</reference>
<dbReference type="Pfam" id="PF07654">
    <property type="entry name" value="C1-set"/>
    <property type="match status" value="1"/>
</dbReference>
<dbReference type="GO" id="GO:0009897">
    <property type="term" value="C:external side of plasma membrane"/>
    <property type="evidence" value="ECO:0007669"/>
    <property type="project" value="TreeGrafter"/>
</dbReference>
<name>A0A3B1IMP8_ASTMX</name>
<dbReference type="GeneTree" id="ENSGT00940000169326"/>
<dbReference type="InterPro" id="IPR036179">
    <property type="entry name" value="Ig-like_dom_sf"/>
</dbReference>
<dbReference type="AlphaFoldDB" id="A0A3B1IMP8"/>
<dbReference type="Bgee" id="ENSAMXG00000036144">
    <property type="expression patterns" value="Expressed in camera-type eye"/>
</dbReference>
<evidence type="ECO:0000313" key="5">
    <source>
        <dbReference type="Proteomes" id="UP000018467"/>
    </source>
</evidence>
<feature type="chain" id="PRO_5017455808" description="Immunoglobulin C1-set domain-containing protein" evidence="2">
    <location>
        <begin position="17"/>
        <end position="120"/>
    </location>
</feature>
<sequence length="120" mass="13162">VVIMLCLAKLCVFLSSAPLAVHTFAKKSVRDSRKLILTCMATGFYPKHVKMSLRKSGTEIPEHLITSSGVRPNHNGTYQLRKMDVSVCLSVSVCPATDWRPFQGVIAGCYRLQPPATLNG</sequence>
<dbReference type="PANTHER" id="PTHR16675:SF193">
    <property type="entry name" value="LOC571647 PROTEIN-RELATED"/>
    <property type="match status" value="1"/>
</dbReference>
<evidence type="ECO:0000256" key="1">
    <source>
        <dbReference type="ARBA" id="ARBA00023180"/>
    </source>
</evidence>
<dbReference type="Proteomes" id="UP000018467">
    <property type="component" value="Unassembled WGS sequence"/>
</dbReference>
<keyword evidence="1" id="KW-0325">Glycoprotein</keyword>
<evidence type="ECO:0000313" key="4">
    <source>
        <dbReference type="Ensembl" id="ENSAMXP00000030991.1"/>
    </source>
</evidence>
<proteinExistence type="predicted"/>
<feature type="signal peptide" evidence="2">
    <location>
        <begin position="1"/>
        <end position="16"/>
    </location>
</feature>
<dbReference type="InParanoid" id="A0A3B1IMP8"/>
<reference evidence="4" key="3">
    <citation type="submission" date="2025-08" db="UniProtKB">
        <authorList>
            <consortium name="Ensembl"/>
        </authorList>
    </citation>
    <scope>IDENTIFICATION</scope>
</reference>
<protein>
    <recommendedName>
        <fullName evidence="3">Immunoglobulin C1-set domain-containing protein</fullName>
    </recommendedName>
</protein>
<keyword evidence="2" id="KW-0732">Signal</keyword>
<dbReference type="InterPro" id="IPR013783">
    <property type="entry name" value="Ig-like_fold"/>
</dbReference>
<dbReference type="GO" id="GO:0005615">
    <property type="term" value="C:extracellular space"/>
    <property type="evidence" value="ECO:0007669"/>
    <property type="project" value="TreeGrafter"/>
</dbReference>
<accession>A0A3B1IMP8</accession>
<reference evidence="4" key="4">
    <citation type="submission" date="2025-09" db="UniProtKB">
        <authorList>
            <consortium name="Ensembl"/>
        </authorList>
    </citation>
    <scope>IDENTIFICATION</scope>
</reference>
<dbReference type="SUPFAM" id="SSF48726">
    <property type="entry name" value="Immunoglobulin"/>
    <property type="match status" value="1"/>
</dbReference>
<dbReference type="Ensembl" id="ENSAMXT00000049183.1">
    <property type="protein sequence ID" value="ENSAMXP00000030991.1"/>
    <property type="gene ID" value="ENSAMXG00000036144.1"/>
</dbReference>
<dbReference type="InterPro" id="IPR050208">
    <property type="entry name" value="MHC_class-I_related"/>
</dbReference>
<dbReference type="Gene3D" id="2.60.40.10">
    <property type="entry name" value="Immunoglobulins"/>
    <property type="match status" value="1"/>
</dbReference>
<dbReference type="GO" id="GO:0006955">
    <property type="term" value="P:immune response"/>
    <property type="evidence" value="ECO:0007669"/>
    <property type="project" value="TreeGrafter"/>
</dbReference>
<evidence type="ECO:0000259" key="3">
    <source>
        <dbReference type="Pfam" id="PF07654"/>
    </source>
</evidence>
<organism evidence="4 5">
    <name type="scientific">Astyanax mexicanus</name>
    <name type="common">Blind cave fish</name>
    <name type="synonym">Astyanax fasciatus mexicanus</name>
    <dbReference type="NCBI Taxonomy" id="7994"/>
    <lineage>
        <taxon>Eukaryota</taxon>
        <taxon>Metazoa</taxon>
        <taxon>Chordata</taxon>
        <taxon>Craniata</taxon>
        <taxon>Vertebrata</taxon>
        <taxon>Euteleostomi</taxon>
        <taxon>Actinopterygii</taxon>
        <taxon>Neopterygii</taxon>
        <taxon>Teleostei</taxon>
        <taxon>Ostariophysi</taxon>
        <taxon>Characiformes</taxon>
        <taxon>Characoidei</taxon>
        <taxon>Acestrorhamphidae</taxon>
        <taxon>Acestrorhamphinae</taxon>
        <taxon>Astyanax</taxon>
    </lineage>
</organism>
<reference evidence="5" key="1">
    <citation type="submission" date="2013-03" db="EMBL/GenBank/DDBJ databases">
        <authorList>
            <person name="Jeffery W."/>
            <person name="Warren W."/>
            <person name="Wilson R.K."/>
        </authorList>
    </citation>
    <scope>NUCLEOTIDE SEQUENCE</scope>
    <source>
        <strain evidence="5">female</strain>
    </source>
</reference>